<dbReference type="RefSeq" id="WP_153818651.1">
    <property type="nucleotide sequence ID" value="NZ_WJIE01000002.1"/>
</dbReference>
<keyword evidence="7" id="KW-1185">Reference proteome</keyword>
<comment type="similarity">
    <text evidence="1">Belongs to the ABC transporter superfamily.</text>
</comment>
<dbReference type="PROSITE" id="PS50893">
    <property type="entry name" value="ABC_TRANSPORTER_2"/>
    <property type="match status" value="1"/>
</dbReference>
<organism evidence="6 7">
    <name type="scientific">Polyangium spumosum</name>
    <dbReference type="NCBI Taxonomy" id="889282"/>
    <lineage>
        <taxon>Bacteria</taxon>
        <taxon>Pseudomonadati</taxon>
        <taxon>Myxococcota</taxon>
        <taxon>Polyangia</taxon>
        <taxon>Polyangiales</taxon>
        <taxon>Polyangiaceae</taxon>
        <taxon>Polyangium</taxon>
    </lineage>
</organism>
<dbReference type="Gene3D" id="3.40.50.300">
    <property type="entry name" value="P-loop containing nucleotide triphosphate hydrolases"/>
    <property type="match status" value="1"/>
</dbReference>
<dbReference type="InterPro" id="IPR027417">
    <property type="entry name" value="P-loop_NTPase"/>
</dbReference>
<dbReference type="OrthoDB" id="9809450at2"/>
<evidence type="ECO:0000313" key="6">
    <source>
        <dbReference type="EMBL" id="MRG91780.1"/>
    </source>
</evidence>
<dbReference type="GO" id="GO:0005524">
    <property type="term" value="F:ATP binding"/>
    <property type="evidence" value="ECO:0007669"/>
    <property type="project" value="UniProtKB-KW"/>
</dbReference>
<feature type="domain" description="ABC transporter" evidence="5">
    <location>
        <begin position="2"/>
        <end position="231"/>
    </location>
</feature>
<dbReference type="Pfam" id="PF00005">
    <property type="entry name" value="ABC_tran"/>
    <property type="match status" value="1"/>
</dbReference>
<gene>
    <name evidence="6" type="ORF">GF068_07555</name>
</gene>
<protein>
    <submittedName>
        <fullName evidence="6">ATP-binding cassette domain-containing protein</fullName>
    </submittedName>
</protein>
<accession>A0A6N7PNC0</accession>
<dbReference type="CDD" id="cd03230">
    <property type="entry name" value="ABC_DR_subfamily_A"/>
    <property type="match status" value="1"/>
</dbReference>
<dbReference type="SUPFAM" id="SSF52540">
    <property type="entry name" value="P-loop containing nucleoside triphosphate hydrolases"/>
    <property type="match status" value="1"/>
</dbReference>
<keyword evidence="2" id="KW-0813">Transport</keyword>
<evidence type="ECO:0000313" key="7">
    <source>
        <dbReference type="Proteomes" id="UP000440224"/>
    </source>
</evidence>
<sequence>MIEVERLSKSYGAFRAVSDVSFHVERGEVVGFLGPNGAGKSTTLRMLAGFLGPSSGRIRIGGHDIGEEPLLAREKLGYMPETSPLYPEMRVREYLAFRAELKRVPRGARARAVERAAEEARVDDMADVLVRHLSKGYRQRVGLADALLGDPPVLILDEPTAGLDPNQIREVRELVRRRGKDHAILISTHILSEVEATCSRALVVARGKLVASGTIEELREMRRASGLRIVVRGEAARALGIVRALPEVAEATVDAGRTQAPETAELLVEYQRAEGGAEVAERVVAALVGAGLGVREVVPRAASLEQVFSELTRGDEEAAEVQA</sequence>
<dbReference type="SMART" id="SM00382">
    <property type="entry name" value="AAA"/>
    <property type="match status" value="1"/>
</dbReference>
<proteinExistence type="inferred from homology"/>
<evidence type="ECO:0000259" key="5">
    <source>
        <dbReference type="PROSITE" id="PS50893"/>
    </source>
</evidence>
<evidence type="ECO:0000256" key="4">
    <source>
        <dbReference type="ARBA" id="ARBA00022840"/>
    </source>
</evidence>
<dbReference type="PANTHER" id="PTHR43335">
    <property type="entry name" value="ABC TRANSPORTER, ATP-BINDING PROTEIN"/>
    <property type="match status" value="1"/>
</dbReference>
<comment type="caution">
    <text evidence="6">The sequence shown here is derived from an EMBL/GenBank/DDBJ whole genome shotgun (WGS) entry which is preliminary data.</text>
</comment>
<dbReference type="AlphaFoldDB" id="A0A6N7PNC0"/>
<keyword evidence="3" id="KW-0547">Nucleotide-binding</keyword>
<name>A0A6N7PNC0_9BACT</name>
<dbReference type="GO" id="GO:0016887">
    <property type="term" value="F:ATP hydrolysis activity"/>
    <property type="evidence" value="ECO:0007669"/>
    <property type="project" value="InterPro"/>
</dbReference>
<reference evidence="6 7" key="1">
    <citation type="submission" date="2019-10" db="EMBL/GenBank/DDBJ databases">
        <title>A soil myxobacterium in the family Polyangiaceae.</title>
        <authorList>
            <person name="Li Y."/>
            <person name="Wang J."/>
        </authorList>
    </citation>
    <scope>NUCLEOTIDE SEQUENCE [LARGE SCALE GENOMIC DNA]</scope>
    <source>
        <strain evidence="6 7">DSM 14734</strain>
    </source>
</reference>
<evidence type="ECO:0000256" key="3">
    <source>
        <dbReference type="ARBA" id="ARBA00022741"/>
    </source>
</evidence>
<dbReference type="InterPro" id="IPR003439">
    <property type="entry name" value="ABC_transporter-like_ATP-bd"/>
</dbReference>
<evidence type="ECO:0000256" key="2">
    <source>
        <dbReference type="ARBA" id="ARBA00022448"/>
    </source>
</evidence>
<keyword evidence="4 6" id="KW-0067">ATP-binding</keyword>
<dbReference type="EMBL" id="WJIE01000002">
    <property type="protein sequence ID" value="MRG91780.1"/>
    <property type="molecule type" value="Genomic_DNA"/>
</dbReference>
<dbReference type="PANTHER" id="PTHR43335:SF4">
    <property type="entry name" value="ABC TRANSPORTER, ATP-BINDING PROTEIN"/>
    <property type="match status" value="1"/>
</dbReference>
<dbReference type="Proteomes" id="UP000440224">
    <property type="component" value="Unassembled WGS sequence"/>
</dbReference>
<evidence type="ECO:0000256" key="1">
    <source>
        <dbReference type="ARBA" id="ARBA00005417"/>
    </source>
</evidence>
<dbReference type="InterPro" id="IPR003593">
    <property type="entry name" value="AAA+_ATPase"/>
</dbReference>